<dbReference type="InterPro" id="IPR021109">
    <property type="entry name" value="Peptidase_aspartic_dom_sf"/>
</dbReference>
<reference evidence="3" key="1">
    <citation type="submission" date="2020-06" db="EMBL/GenBank/DDBJ databases">
        <title>Unique genomic features of the anaerobic methanotrophic archaea.</title>
        <authorList>
            <person name="Chadwick G.L."/>
            <person name="Skennerton C.T."/>
            <person name="Laso-Perez R."/>
            <person name="Leu A.O."/>
            <person name="Speth D.R."/>
            <person name="Yu H."/>
            <person name="Morgan-Lang C."/>
            <person name="Hatzenpichler R."/>
            <person name="Goudeau D."/>
            <person name="Malmstrom R."/>
            <person name="Brazelton W.J."/>
            <person name="Woyke T."/>
            <person name="Hallam S.J."/>
            <person name="Tyson G.W."/>
            <person name="Wegener G."/>
            <person name="Boetius A."/>
            <person name="Orphan V."/>
        </authorList>
    </citation>
    <scope>NUCLEOTIDE SEQUENCE</scope>
</reference>
<feature type="domain" description="Peptidase A2" evidence="2">
    <location>
        <begin position="20"/>
        <end position="33"/>
    </location>
</feature>
<dbReference type="PROSITE" id="PS50175">
    <property type="entry name" value="ASP_PROT_RETROV"/>
    <property type="match status" value="1"/>
</dbReference>
<sequence>MGRQYVDVKVCSDDRCSEWVVAFIDTGADLTVIGTRISEKLGIVLEKTEREWAASDGDELYSPITQVEIIEDGGRERISLDEVLVDDRPLDMESNEDVLLGLDYLQKAKKVLYFDD</sequence>
<proteinExistence type="predicted"/>
<name>A0A7G9YAN2_9EURY</name>
<dbReference type="SUPFAM" id="SSF50630">
    <property type="entry name" value="Acid proteases"/>
    <property type="match status" value="1"/>
</dbReference>
<organism evidence="3">
    <name type="scientific">Candidatus Methanogaster sp. ANME-2c ERB4</name>
    <dbReference type="NCBI Taxonomy" id="2759911"/>
    <lineage>
        <taxon>Archaea</taxon>
        <taxon>Methanobacteriati</taxon>
        <taxon>Methanobacteriota</taxon>
        <taxon>Stenosarchaea group</taxon>
        <taxon>Methanomicrobia</taxon>
        <taxon>Methanosarcinales</taxon>
        <taxon>ANME-2 cluster</taxon>
        <taxon>Candidatus Methanogasteraceae</taxon>
        <taxon>Candidatus Methanogaster</taxon>
    </lineage>
</organism>
<dbReference type="Gene3D" id="2.40.70.10">
    <property type="entry name" value="Acid Proteases"/>
    <property type="match status" value="1"/>
</dbReference>
<evidence type="ECO:0000259" key="2">
    <source>
        <dbReference type="PROSITE" id="PS50175"/>
    </source>
</evidence>
<protein>
    <recommendedName>
        <fullName evidence="2">Peptidase A2 domain-containing protein</fullName>
    </recommendedName>
</protein>
<evidence type="ECO:0000256" key="1">
    <source>
        <dbReference type="ARBA" id="ARBA00022801"/>
    </source>
</evidence>
<dbReference type="InterPro" id="IPR001995">
    <property type="entry name" value="Peptidase_A2_cat"/>
</dbReference>
<dbReference type="AlphaFoldDB" id="A0A7G9YAN2"/>
<keyword evidence="1" id="KW-0378">Hydrolase</keyword>
<evidence type="ECO:0000313" key="3">
    <source>
        <dbReference type="EMBL" id="QNO45066.1"/>
    </source>
</evidence>
<dbReference type="Pfam" id="PF13650">
    <property type="entry name" value="Asp_protease_2"/>
    <property type="match status" value="1"/>
</dbReference>
<gene>
    <name evidence="3" type="ORF">HIABLJNJ_00003</name>
</gene>
<accession>A0A7G9YAN2</accession>
<dbReference type="GO" id="GO:0006508">
    <property type="term" value="P:proteolysis"/>
    <property type="evidence" value="ECO:0007669"/>
    <property type="project" value="InterPro"/>
</dbReference>
<dbReference type="GO" id="GO:0004190">
    <property type="term" value="F:aspartic-type endopeptidase activity"/>
    <property type="evidence" value="ECO:0007669"/>
    <property type="project" value="InterPro"/>
</dbReference>
<dbReference type="EMBL" id="MT631064">
    <property type="protein sequence ID" value="QNO45066.1"/>
    <property type="molecule type" value="Genomic_DNA"/>
</dbReference>